<evidence type="ECO:0000256" key="2">
    <source>
        <dbReference type="SAM" id="MobiDB-lite"/>
    </source>
</evidence>
<feature type="transmembrane region" description="Helical" evidence="3">
    <location>
        <begin position="220"/>
        <end position="242"/>
    </location>
</feature>
<dbReference type="InterPro" id="IPR018527">
    <property type="entry name" value="Rubredoxin_Fe_BS"/>
</dbReference>
<feature type="region of interest" description="Disordered" evidence="2">
    <location>
        <begin position="68"/>
        <end position="87"/>
    </location>
</feature>
<evidence type="ECO:0000313" key="5">
    <source>
        <dbReference type="Proteomes" id="UP000463470"/>
    </source>
</evidence>
<dbReference type="RefSeq" id="WP_161259200.1">
    <property type="nucleotide sequence ID" value="NZ_WXEY01000017.1"/>
</dbReference>
<gene>
    <name evidence="4" type="ORF">GTO91_13220</name>
</gene>
<keyword evidence="1" id="KW-0479">Metal-binding</keyword>
<keyword evidence="5" id="KW-1185">Reference proteome</keyword>
<organism evidence="4 5">
    <name type="scientific">Heliomicrobium undosum</name>
    <dbReference type="NCBI Taxonomy" id="121734"/>
    <lineage>
        <taxon>Bacteria</taxon>
        <taxon>Bacillati</taxon>
        <taxon>Bacillota</taxon>
        <taxon>Clostridia</taxon>
        <taxon>Eubacteriales</taxon>
        <taxon>Heliobacteriaceae</taxon>
        <taxon>Heliomicrobium</taxon>
    </lineage>
</organism>
<reference evidence="4 5" key="1">
    <citation type="submission" date="2020-01" db="EMBL/GenBank/DDBJ databases">
        <title>Whole-genome sequence of Heliobacterium undosum DSM 13378.</title>
        <authorList>
            <person name="Kyndt J.A."/>
            <person name="Meyer T.E."/>
        </authorList>
    </citation>
    <scope>NUCLEOTIDE SEQUENCE [LARGE SCALE GENOMIC DNA]</scope>
    <source>
        <strain evidence="4 5">DSM 13378</strain>
    </source>
</reference>
<evidence type="ECO:0000256" key="3">
    <source>
        <dbReference type="SAM" id="Phobius"/>
    </source>
</evidence>
<evidence type="ECO:0000256" key="1">
    <source>
        <dbReference type="ARBA" id="ARBA00022723"/>
    </source>
</evidence>
<sequence>MFSPDNDHADHPKRPACALCGFHNGPLLPVQQGWICPQCAAEAGQPRTSSTYAGAGFRPNGAGTAVPTVGGIPTGSATPANDAAPPPRKRTALQRLCFMAISLMPGVGQMYLGLMRRGVQLLALFWGTVALTQWNVFPDSFGLVLPVIIGYGFFDAHHAMRKRQAGIPMPDDNIEVFDWFVDTWHRRPGRLGVILLTLSALIILDTPLPNNGFLRYYNEYYFYLKSIVFGGIFGIGGLALIVRHKSREEVSTPSAPVISPLAQEGARAPEACSEEPATRL</sequence>
<protein>
    <submittedName>
        <fullName evidence="4">Uncharacterized protein</fullName>
    </submittedName>
</protein>
<feature type="transmembrane region" description="Helical" evidence="3">
    <location>
        <begin position="96"/>
        <end position="114"/>
    </location>
</feature>
<comment type="caution">
    <text evidence="4">The sequence shown here is derived from an EMBL/GenBank/DDBJ whole genome shotgun (WGS) entry which is preliminary data.</text>
</comment>
<dbReference type="PROSITE" id="PS00202">
    <property type="entry name" value="RUBREDOXIN"/>
    <property type="match status" value="1"/>
</dbReference>
<keyword evidence="3" id="KW-0812">Transmembrane</keyword>
<dbReference type="AlphaFoldDB" id="A0A845L337"/>
<keyword evidence="3" id="KW-1133">Transmembrane helix</keyword>
<dbReference type="EMBL" id="WXEY01000017">
    <property type="protein sequence ID" value="MZP30673.1"/>
    <property type="molecule type" value="Genomic_DNA"/>
</dbReference>
<dbReference type="GO" id="GO:0046872">
    <property type="term" value="F:metal ion binding"/>
    <property type="evidence" value="ECO:0007669"/>
    <property type="project" value="UniProtKB-KW"/>
</dbReference>
<proteinExistence type="predicted"/>
<feature type="transmembrane region" description="Helical" evidence="3">
    <location>
        <begin position="191"/>
        <end position="208"/>
    </location>
</feature>
<name>A0A845L337_9FIRM</name>
<dbReference type="OrthoDB" id="82335at2"/>
<feature type="region of interest" description="Disordered" evidence="2">
    <location>
        <begin position="260"/>
        <end position="280"/>
    </location>
</feature>
<accession>A0A845L337</accession>
<keyword evidence="3" id="KW-0472">Membrane</keyword>
<evidence type="ECO:0000313" key="4">
    <source>
        <dbReference type="EMBL" id="MZP30673.1"/>
    </source>
</evidence>
<dbReference type="Proteomes" id="UP000463470">
    <property type="component" value="Unassembled WGS sequence"/>
</dbReference>
<feature type="transmembrane region" description="Helical" evidence="3">
    <location>
        <begin position="134"/>
        <end position="154"/>
    </location>
</feature>